<comment type="caution">
    <text evidence="1">The sequence shown here is derived from an EMBL/GenBank/DDBJ whole genome shotgun (WGS) entry which is preliminary data.</text>
</comment>
<keyword evidence="2" id="KW-1185">Reference proteome</keyword>
<accession>A0AAN9MWH4</accession>
<evidence type="ECO:0000313" key="1">
    <source>
        <dbReference type="EMBL" id="KAK7362310.1"/>
    </source>
</evidence>
<gene>
    <name evidence="1" type="ORF">VNO77_04420</name>
</gene>
<name>A0AAN9MWH4_CANGL</name>
<proteinExistence type="predicted"/>
<sequence>MPIFISSDSSNCYSPLPPITANWLSTPGTSRFRSLRIHRKGFQVQGSSLSKTFKEGSERLWQGRLRRQRLRRTLKRSFLFENNLYPQLSLVLIMALKIRLLSIVTPHYVTTNPLELLI</sequence>
<evidence type="ECO:0000313" key="2">
    <source>
        <dbReference type="Proteomes" id="UP001367508"/>
    </source>
</evidence>
<reference evidence="1 2" key="1">
    <citation type="submission" date="2024-01" db="EMBL/GenBank/DDBJ databases">
        <title>The genomes of 5 underutilized Papilionoideae crops provide insights into root nodulation and disease resistanc.</title>
        <authorList>
            <person name="Jiang F."/>
        </authorList>
    </citation>
    <scope>NUCLEOTIDE SEQUENCE [LARGE SCALE GENOMIC DNA]</scope>
    <source>
        <strain evidence="1">LVBAO_FW01</strain>
        <tissue evidence="1">Leaves</tissue>
    </source>
</reference>
<organism evidence="1 2">
    <name type="scientific">Canavalia gladiata</name>
    <name type="common">Sword bean</name>
    <name type="synonym">Dolichos gladiatus</name>
    <dbReference type="NCBI Taxonomy" id="3824"/>
    <lineage>
        <taxon>Eukaryota</taxon>
        <taxon>Viridiplantae</taxon>
        <taxon>Streptophyta</taxon>
        <taxon>Embryophyta</taxon>
        <taxon>Tracheophyta</taxon>
        <taxon>Spermatophyta</taxon>
        <taxon>Magnoliopsida</taxon>
        <taxon>eudicotyledons</taxon>
        <taxon>Gunneridae</taxon>
        <taxon>Pentapetalae</taxon>
        <taxon>rosids</taxon>
        <taxon>fabids</taxon>
        <taxon>Fabales</taxon>
        <taxon>Fabaceae</taxon>
        <taxon>Papilionoideae</taxon>
        <taxon>50 kb inversion clade</taxon>
        <taxon>NPAAA clade</taxon>
        <taxon>indigoferoid/millettioid clade</taxon>
        <taxon>Phaseoleae</taxon>
        <taxon>Canavalia</taxon>
    </lineage>
</organism>
<protein>
    <submittedName>
        <fullName evidence="1">Uncharacterized protein</fullName>
    </submittedName>
</protein>
<dbReference type="AlphaFoldDB" id="A0AAN9MWH4"/>
<dbReference type="EMBL" id="JAYMYQ010000001">
    <property type="protein sequence ID" value="KAK7362310.1"/>
    <property type="molecule type" value="Genomic_DNA"/>
</dbReference>
<dbReference type="Proteomes" id="UP001367508">
    <property type="component" value="Unassembled WGS sequence"/>
</dbReference>